<evidence type="ECO:0000259" key="1">
    <source>
        <dbReference type="Pfam" id="PF01966"/>
    </source>
</evidence>
<comment type="caution">
    <text evidence="2">The sequence shown here is derived from an EMBL/GenBank/DDBJ whole genome shotgun (WGS) entry which is preliminary data.</text>
</comment>
<dbReference type="InterPro" id="IPR006674">
    <property type="entry name" value="HD_domain"/>
</dbReference>
<accession>A0A1F4UYY0</accession>
<dbReference type="SUPFAM" id="SSF109604">
    <property type="entry name" value="HD-domain/PDEase-like"/>
    <property type="match status" value="1"/>
</dbReference>
<evidence type="ECO:0000313" key="2">
    <source>
        <dbReference type="EMBL" id="OGC50175.1"/>
    </source>
</evidence>
<gene>
    <name evidence="2" type="ORF">A3A69_00995</name>
</gene>
<proteinExistence type="predicted"/>
<dbReference type="AlphaFoldDB" id="A0A1F4UYY0"/>
<dbReference type="Proteomes" id="UP000177458">
    <property type="component" value="Unassembled WGS sequence"/>
</dbReference>
<evidence type="ECO:0000313" key="3">
    <source>
        <dbReference type="Proteomes" id="UP000177458"/>
    </source>
</evidence>
<dbReference type="Gene3D" id="1.10.3210.10">
    <property type="entry name" value="Hypothetical protein af1432"/>
    <property type="match status" value="1"/>
</dbReference>
<reference evidence="2 3" key="1">
    <citation type="journal article" date="2016" name="Nat. Commun.">
        <title>Thousands of microbial genomes shed light on interconnected biogeochemical processes in an aquifer system.</title>
        <authorList>
            <person name="Anantharaman K."/>
            <person name="Brown C.T."/>
            <person name="Hug L.A."/>
            <person name="Sharon I."/>
            <person name="Castelle C.J."/>
            <person name="Probst A.J."/>
            <person name="Thomas B.C."/>
            <person name="Singh A."/>
            <person name="Wilkins M.J."/>
            <person name="Karaoz U."/>
            <person name="Brodie E.L."/>
            <person name="Williams K.H."/>
            <person name="Hubbard S.S."/>
            <person name="Banfield J.F."/>
        </authorList>
    </citation>
    <scope>NUCLEOTIDE SEQUENCE [LARGE SCALE GENOMIC DNA]</scope>
</reference>
<sequence length="157" mass="18461">MELCTIYKEADRDLVLLLVWLHDFGKILDFSNQYQKTIETGRNKLTELGLQESLVDKAIKYADILDKKLELDMDQTPIEVKIVSSADGASHFVGPFFSIWFYENTDKTIDELMESNIKKALKDWNKKIVLPEVKDKFKQRYEFLIEQCGNFPQHYLF</sequence>
<protein>
    <recommendedName>
        <fullName evidence="1">HD domain-containing protein</fullName>
    </recommendedName>
</protein>
<dbReference type="EMBL" id="MEVF01000008">
    <property type="protein sequence ID" value="OGC50175.1"/>
    <property type="molecule type" value="Genomic_DNA"/>
</dbReference>
<feature type="domain" description="HD" evidence="1">
    <location>
        <begin position="3"/>
        <end position="87"/>
    </location>
</feature>
<dbReference type="Pfam" id="PF01966">
    <property type="entry name" value="HD"/>
    <property type="match status" value="1"/>
</dbReference>
<organism evidence="2 3">
    <name type="scientific">candidate division WWE3 bacterium RIFCSPLOWO2_01_FULL_37_15</name>
    <dbReference type="NCBI Taxonomy" id="1802622"/>
    <lineage>
        <taxon>Bacteria</taxon>
        <taxon>Katanobacteria</taxon>
    </lineage>
</organism>
<name>A0A1F4UYY0_UNCKA</name>